<evidence type="ECO:0000256" key="5">
    <source>
        <dbReference type="SAM" id="Phobius"/>
    </source>
</evidence>
<evidence type="ECO:0000256" key="3">
    <source>
        <dbReference type="ARBA" id="ARBA00022989"/>
    </source>
</evidence>
<protein>
    <submittedName>
        <fullName evidence="6">DUF4870 domain-containing protein</fullName>
    </submittedName>
</protein>
<dbReference type="Pfam" id="PF09685">
    <property type="entry name" value="MamF_MmsF"/>
    <property type="match status" value="1"/>
</dbReference>
<feature type="transmembrane region" description="Helical" evidence="5">
    <location>
        <begin position="20"/>
        <end position="42"/>
    </location>
</feature>
<name>A0A3N0UZM9_9PROT</name>
<evidence type="ECO:0000313" key="7">
    <source>
        <dbReference type="Proteomes" id="UP000275137"/>
    </source>
</evidence>
<feature type="transmembrane region" description="Helical" evidence="5">
    <location>
        <begin position="62"/>
        <end position="82"/>
    </location>
</feature>
<comment type="subcellular location">
    <subcellularLocation>
        <location evidence="1">Membrane</location>
        <topology evidence="1">Multi-pass membrane protein</topology>
    </subcellularLocation>
</comment>
<gene>
    <name evidence="6" type="ORF">ED236_08775</name>
</gene>
<organism evidence="6 7">
    <name type="scientific">Pseudomethylobacillus aquaticus</name>
    <dbReference type="NCBI Taxonomy" id="2676064"/>
    <lineage>
        <taxon>Bacteria</taxon>
        <taxon>Pseudomonadati</taxon>
        <taxon>Pseudomonadota</taxon>
        <taxon>Betaproteobacteria</taxon>
        <taxon>Nitrosomonadales</taxon>
        <taxon>Methylophilaceae</taxon>
        <taxon>Pseudomethylobacillus</taxon>
    </lineage>
</organism>
<sequence length="118" mass="13275">MSEPLSETTIQQPSSDDKNIVVLTHLGGILFCFLPGLIVWLLKKDDNAYIAEQAREALNFQISLLIAYAVCWVLMFILIGFLLMPMLWLVNLLFSILAAVATSKGENYRYPLALRLIS</sequence>
<keyword evidence="4 5" id="KW-0472">Membrane</keyword>
<keyword evidence="2 5" id="KW-0812">Transmembrane</keyword>
<evidence type="ECO:0000256" key="4">
    <source>
        <dbReference type="ARBA" id="ARBA00023136"/>
    </source>
</evidence>
<dbReference type="RefSeq" id="WP_123237596.1">
    <property type="nucleotide sequence ID" value="NZ_RJVP01000004.1"/>
</dbReference>
<accession>A0A3N0UZM9</accession>
<proteinExistence type="predicted"/>
<keyword evidence="3 5" id="KW-1133">Transmembrane helix</keyword>
<evidence type="ECO:0000256" key="2">
    <source>
        <dbReference type="ARBA" id="ARBA00022692"/>
    </source>
</evidence>
<keyword evidence="7" id="KW-1185">Reference proteome</keyword>
<dbReference type="InterPro" id="IPR019109">
    <property type="entry name" value="MamF_MmsF"/>
</dbReference>
<dbReference type="Proteomes" id="UP000275137">
    <property type="component" value="Unassembled WGS sequence"/>
</dbReference>
<evidence type="ECO:0000256" key="1">
    <source>
        <dbReference type="ARBA" id="ARBA00004141"/>
    </source>
</evidence>
<dbReference type="EMBL" id="RJVP01000004">
    <property type="protein sequence ID" value="ROH85822.1"/>
    <property type="molecule type" value="Genomic_DNA"/>
</dbReference>
<evidence type="ECO:0000313" key="6">
    <source>
        <dbReference type="EMBL" id="ROH85822.1"/>
    </source>
</evidence>
<dbReference type="AlphaFoldDB" id="A0A3N0UZM9"/>
<comment type="caution">
    <text evidence="6">The sequence shown here is derived from an EMBL/GenBank/DDBJ whole genome shotgun (WGS) entry which is preliminary data.</text>
</comment>
<reference evidence="6 7" key="1">
    <citation type="submission" date="2018-10" db="EMBL/GenBank/DDBJ databases">
        <authorList>
            <person name="Chen W.-M."/>
        </authorList>
    </citation>
    <scope>NUCLEOTIDE SEQUENCE [LARGE SCALE GENOMIC DNA]</scope>
    <source>
        <strain evidence="6 7">H-5</strain>
    </source>
</reference>